<protein>
    <submittedName>
        <fullName evidence="7">GHKL domain-containing protein</fullName>
    </submittedName>
</protein>
<proteinExistence type="predicted"/>
<keyword evidence="8" id="KW-1185">Reference proteome</keyword>
<evidence type="ECO:0000259" key="6">
    <source>
        <dbReference type="Pfam" id="PF14689"/>
    </source>
</evidence>
<keyword evidence="3" id="KW-0418">Kinase</keyword>
<name>A0AAE3AVN6_9FIRM</name>
<organism evidence="7 8">
    <name type="scientific">Gallintestinimicrobium propionicum</name>
    <dbReference type="NCBI Taxonomy" id="2981770"/>
    <lineage>
        <taxon>Bacteria</taxon>
        <taxon>Bacillati</taxon>
        <taxon>Bacillota</taxon>
        <taxon>Clostridia</taxon>
        <taxon>Lachnospirales</taxon>
        <taxon>Lachnospiraceae</taxon>
        <taxon>Gallintestinimicrobium</taxon>
    </lineage>
</organism>
<feature type="transmembrane region" description="Helical" evidence="4">
    <location>
        <begin position="41"/>
        <end position="62"/>
    </location>
</feature>
<dbReference type="PANTHER" id="PTHR40448">
    <property type="entry name" value="TWO-COMPONENT SENSOR HISTIDINE KINASE"/>
    <property type="match status" value="1"/>
</dbReference>
<accession>A0AAE3AVN6</accession>
<dbReference type="PANTHER" id="PTHR40448:SF1">
    <property type="entry name" value="TWO-COMPONENT SENSOR HISTIDINE KINASE"/>
    <property type="match status" value="1"/>
</dbReference>
<dbReference type="Pfam" id="PF14689">
    <property type="entry name" value="SPOB_a"/>
    <property type="match status" value="1"/>
</dbReference>
<dbReference type="AlphaFoldDB" id="A0AAE3AVN6"/>
<feature type="domain" description="SpoOB alpha-helical" evidence="6">
    <location>
        <begin position="113"/>
        <end position="156"/>
    </location>
</feature>
<keyword evidence="2" id="KW-0808">Transferase</keyword>
<dbReference type="InterPro" id="IPR036890">
    <property type="entry name" value="HATPase_C_sf"/>
</dbReference>
<keyword evidence="4" id="KW-0812">Transmembrane</keyword>
<keyword evidence="1" id="KW-0597">Phosphoprotein</keyword>
<evidence type="ECO:0000256" key="4">
    <source>
        <dbReference type="SAM" id="Phobius"/>
    </source>
</evidence>
<feature type="transmembrane region" description="Helical" evidence="4">
    <location>
        <begin position="69"/>
        <end position="91"/>
    </location>
</feature>
<dbReference type="EMBL" id="JAJEQF010000018">
    <property type="protein sequence ID" value="MCC2167695.1"/>
    <property type="molecule type" value="Genomic_DNA"/>
</dbReference>
<keyword evidence="4" id="KW-1133">Transmembrane helix</keyword>
<evidence type="ECO:0000259" key="5">
    <source>
        <dbReference type="Pfam" id="PF14501"/>
    </source>
</evidence>
<evidence type="ECO:0000313" key="8">
    <source>
        <dbReference type="Proteomes" id="UP001199355"/>
    </source>
</evidence>
<dbReference type="GO" id="GO:0000155">
    <property type="term" value="F:phosphorelay sensor kinase activity"/>
    <property type="evidence" value="ECO:0007669"/>
    <property type="project" value="InterPro"/>
</dbReference>
<dbReference type="GO" id="GO:0042802">
    <property type="term" value="F:identical protein binding"/>
    <property type="evidence" value="ECO:0007669"/>
    <property type="project" value="TreeGrafter"/>
</dbReference>
<dbReference type="Proteomes" id="UP001199355">
    <property type="component" value="Unassembled WGS sequence"/>
</dbReference>
<dbReference type="Gene3D" id="1.10.287.130">
    <property type="match status" value="1"/>
</dbReference>
<dbReference type="SUPFAM" id="SSF55890">
    <property type="entry name" value="Sporulation response regulatory protein Spo0B"/>
    <property type="match status" value="1"/>
</dbReference>
<reference evidence="7 8" key="1">
    <citation type="submission" date="2021-10" db="EMBL/GenBank/DDBJ databases">
        <title>Anaerobic single-cell dispensing facilitates the cultivation of human gut bacteria.</title>
        <authorList>
            <person name="Afrizal A."/>
        </authorList>
    </citation>
    <scope>NUCLEOTIDE SEQUENCE [LARGE SCALE GENOMIC DNA]</scope>
    <source>
        <strain evidence="7 8">CLA-AA-H244</strain>
    </source>
</reference>
<dbReference type="RefSeq" id="WP_308728267.1">
    <property type="nucleotide sequence ID" value="NZ_JAJEQF010000018.1"/>
</dbReference>
<keyword evidence="4" id="KW-0472">Membrane</keyword>
<evidence type="ECO:0000313" key="7">
    <source>
        <dbReference type="EMBL" id="MCC2167695.1"/>
    </source>
</evidence>
<dbReference type="SUPFAM" id="SSF55874">
    <property type="entry name" value="ATPase domain of HSP90 chaperone/DNA topoisomerase II/histidine kinase"/>
    <property type="match status" value="1"/>
</dbReference>
<gene>
    <name evidence="7" type="ORF">LKD45_08325</name>
</gene>
<evidence type="ECO:0000256" key="1">
    <source>
        <dbReference type="ARBA" id="ARBA00022553"/>
    </source>
</evidence>
<dbReference type="InterPro" id="IPR039506">
    <property type="entry name" value="SPOB_a"/>
</dbReference>
<dbReference type="Gene3D" id="3.30.565.10">
    <property type="entry name" value="Histidine kinase-like ATPase, C-terminal domain"/>
    <property type="match status" value="1"/>
</dbReference>
<dbReference type="InterPro" id="IPR016120">
    <property type="entry name" value="Sig_transdc_His_kin_SpoOB"/>
</dbReference>
<dbReference type="InterPro" id="IPR032834">
    <property type="entry name" value="NatK-like_C"/>
</dbReference>
<dbReference type="Pfam" id="PF14501">
    <property type="entry name" value="HATPase_c_5"/>
    <property type="match status" value="1"/>
</dbReference>
<sequence length="328" mass="37432">MVFSILHALLCILPCLFIGNRLHRKLVTDQNVISPRIQLLLFLEVTICSCIFLINIIFGSLLHYPSDILFFNGILIFCFATANVLIFLMLYNTLQANKKLELQAREQENLTHYMAQLENHYQDIRRFKHDYLNILSTITGYIQENDMDKLRNYFDSSIVTSSSILVNQDDTLARLSLIKVTEIKGLLYTKMVQAMNRQLDVSFELTQEITELSTDLLTLSRVLGIFLDNAIEAASETEQKRFHIAIVCKVHSVIFHIENSTKPLLFPLEELFKPSISSKEAHSGLGLPTANMLIANAPELTSNTICENGLFKQILVVSNFKKNYHNIS</sequence>
<feature type="domain" description="Sensor histidine kinase NatK-like C-terminal" evidence="5">
    <location>
        <begin position="216"/>
        <end position="315"/>
    </location>
</feature>
<evidence type="ECO:0000256" key="2">
    <source>
        <dbReference type="ARBA" id="ARBA00022679"/>
    </source>
</evidence>
<evidence type="ECO:0000256" key="3">
    <source>
        <dbReference type="ARBA" id="ARBA00022777"/>
    </source>
</evidence>
<comment type="caution">
    <text evidence="7">The sequence shown here is derived from an EMBL/GenBank/DDBJ whole genome shotgun (WGS) entry which is preliminary data.</text>
</comment>